<dbReference type="Proteomes" id="UP000189705">
    <property type="component" value="Unplaced"/>
</dbReference>
<feature type="region of interest" description="Disordered" evidence="1">
    <location>
        <begin position="263"/>
        <end position="284"/>
    </location>
</feature>
<evidence type="ECO:0000256" key="1">
    <source>
        <dbReference type="SAM" id="MobiDB-lite"/>
    </source>
</evidence>
<reference evidence="3" key="1">
    <citation type="submission" date="2025-08" db="UniProtKB">
        <authorList>
            <consortium name="RefSeq"/>
        </authorList>
    </citation>
    <scope>IDENTIFICATION</scope>
</reference>
<protein>
    <submittedName>
        <fullName evidence="3">Uncharacterized protein LOC102375363 isoform X1</fullName>
    </submittedName>
</protein>
<keyword evidence="2" id="KW-1185">Reference proteome</keyword>
<feature type="compositionally biased region" description="Polar residues" evidence="1">
    <location>
        <begin position="199"/>
        <end position="214"/>
    </location>
</feature>
<feature type="region of interest" description="Disordered" evidence="1">
    <location>
        <begin position="199"/>
        <end position="219"/>
    </location>
</feature>
<dbReference type="KEGG" id="asn:102375363"/>
<proteinExistence type="predicted"/>
<sequence length="329" mass="34105">MLRGQLTSWLTIIYLRGGQNMAHGLNPPHQALSSGSPHPATNCTLPSLSTHETLQNILLGLAPILLGRRALPSQQLPGGLLLQLKPAHSGQQAGKWWGWWGEEGLHLGGSRSAVWSLCPGGQQECGAQLGKLWGVGTSPNTPHHGVQPLLPAKAAGGEVRVLVPGTGARWGAAPASAAGGKEQSLPYCWVSAPHACSSSTRSRGSPTLEPTASPASCCAGPRTLPGVEEALRCPRCEHGAAGTRCQAPAIEVASAVLGTRSPGVGAARGRTSSKGQGLWGRSSGRNVATRGWGNCQGAGLPMWPSMAHQNLLRDTPPEINVALDLLDPF</sequence>
<dbReference type="InParanoid" id="A0A3Q0GJG2"/>
<name>A0A3Q0GJG2_ALLSI</name>
<dbReference type="GeneID" id="102375363"/>
<accession>A0A3Q0GJG2</accession>
<dbReference type="RefSeq" id="XP_025059826.1">
    <property type="nucleotide sequence ID" value="XM_025204041.1"/>
</dbReference>
<organism evidence="2 3">
    <name type="scientific">Alligator sinensis</name>
    <name type="common">Chinese alligator</name>
    <dbReference type="NCBI Taxonomy" id="38654"/>
    <lineage>
        <taxon>Eukaryota</taxon>
        <taxon>Metazoa</taxon>
        <taxon>Chordata</taxon>
        <taxon>Craniata</taxon>
        <taxon>Vertebrata</taxon>
        <taxon>Euteleostomi</taxon>
        <taxon>Archelosauria</taxon>
        <taxon>Archosauria</taxon>
        <taxon>Crocodylia</taxon>
        <taxon>Alligatoridae</taxon>
        <taxon>Alligatorinae</taxon>
        <taxon>Alligator</taxon>
    </lineage>
</organism>
<evidence type="ECO:0000313" key="2">
    <source>
        <dbReference type="Proteomes" id="UP000189705"/>
    </source>
</evidence>
<evidence type="ECO:0000313" key="3">
    <source>
        <dbReference type="RefSeq" id="XP_025059826.1"/>
    </source>
</evidence>
<gene>
    <name evidence="3" type="primary">LOC102375363</name>
</gene>
<dbReference type="AlphaFoldDB" id="A0A3Q0GJG2"/>